<dbReference type="EMBL" id="JAADJG010000915">
    <property type="protein sequence ID" value="KAF4434167.1"/>
    <property type="molecule type" value="Genomic_DNA"/>
</dbReference>
<organism evidence="2 3">
    <name type="scientific">Fusarium austroafricanum</name>
    <dbReference type="NCBI Taxonomy" id="2364996"/>
    <lineage>
        <taxon>Eukaryota</taxon>
        <taxon>Fungi</taxon>
        <taxon>Dikarya</taxon>
        <taxon>Ascomycota</taxon>
        <taxon>Pezizomycotina</taxon>
        <taxon>Sordariomycetes</taxon>
        <taxon>Hypocreomycetidae</taxon>
        <taxon>Hypocreales</taxon>
        <taxon>Nectriaceae</taxon>
        <taxon>Fusarium</taxon>
        <taxon>Fusarium concolor species complex</taxon>
    </lineage>
</organism>
<protein>
    <recommendedName>
        <fullName evidence="4">Linalool dehydratase/isomerase domain-containing protein</fullName>
    </recommendedName>
</protein>
<comment type="caution">
    <text evidence="2">The sequence shown here is derived from an EMBL/GenBank/DDBJ whole genome shotgun (WGS) entry which is preliminary data.</text>
</comment>
<evidence type="ECO:0008006" key="4">
    <source>
        <dbReference type="Google" id="ProtNLM"/>
    </source>
</evidence>
<feature type="signal peptide" evidence="1">
    <location>
        <begin position="1"/>
        <end position="18"/>
    </location>
</feature>
<feature type="chain" id="PRO_5034508237" description="Linalool dehydratase/isomerase domain-containing protein" evidence="1">
    <location>
        <begin position="19"/>
        <end position="543"/>
    </location>
</feature>
<proteinExistence type="predicted"/>
<reference evidence="2" key="1">
    <citation type="submission" date="2020-01" db="EMBL/GenBank/DDBJ databases">
        <title>Identification and distribution of gene clusters putatively required for synthesis of sphingolipid metabolism inhibitors in phylogenetically diverse species of the filamentous fungus Fusarium.</title>
        <authorList>
            <person name="Kim H.-S."/>
            <person name="Busman M."/>
            <person name="Brown D.W."/>
            <person name="Divon H."/>
            <person name="Uhlig S."/>
            <person name="Proctor R.H."/>
        </authorList>
    </citation>
    <scope>NUCLEOTIDE SEQUENCE</scope>
    <source>
        <strain evidence="2">NRRL 53441</strain>
    </source>
</reference>
<gene>
    <name evidence="2" type="ORF">F53441_13720</name>
</gene>
<evidence type="ECO:0000256" key="1">
    <source>
        <dbReference type="SAM" id="SignalP"/>
    </source>
</evidence>
<accession>A0A8H4NJR8</accession>
<dbReference type="Proteomes" id="UP000605986">
    <property type="component" value="Unassembled WGS sequence"/>
</dbReference>
<dbReference type="OrthoDB" id="2580323at2759"/>
<evidence type="ECO:0000313" key="3">
    <source>
        <dbReference type="Proteomes" id="UP000605986"/>
    </source>
</evidence>
<dbReference type="PANTHER" id="PTHR40616">
    <property type="entry name" value="LINALOOL DEHYDRATASE_ISOMERASE DOMAIN-CONTAINING PROTEIN"/>
    <property type="match status" value="1"/>
</dbReference>
<keyword evidence="1" id="KW-0732">Signal</keyword>
<keyword evidence="3" id="KW-1185">Reference proteome</keyword>
<sequence length="543" mass="61033">MRLHQLGLVGLMATTGMASSYVNSMPANAKGLFTESMDWMDGYYDKKAGYLYDFSGASALRHETRSSAWYAFGLLARNKGKDVAEAEKIIKNIIHGQFKNPADEWYATYQMYPEEPAVGSDAYQPTIYGTWDSNWRGFVGTTFIMCLEEFPKLISKSTQELMLESLHNATKGDEYRFGHLDPKKDNLYPAYSNPAIMRAFMSGWTGRRLKETNMTRSGERYAKDIIDLFKRADTLSEFNSGTYTGVSLYGLTLWSKYLPKDSIMTKAGPEMIKHTWESVGDLWHPGMKNMAGPWDRSYGYDMNRYLSLMALWFWSFIGKENSSLIEKPGIMSHMADYAWGPLFAALSKSHEKMIPKEVLSGLKTFKGEHNFTGSTFYPPFDTVPRNISSWLSKDLTIGAQSYKQISLGGPGQNQGAYNPAVIQWNTGKEISFISLYPSETALDVQVSPGKLHLSYPRGNSSSVFTLLTGTLTEKPTIKGWEDLTNLKVKVSGNFDPKFELSFGGSLGGTSKPLREFEFWNFTYTMPAGFSGVPELTLDLKTLE</sequence>
<evidence type="ECO:0000313" key="2">
    <source>
        <dbReference type="EMBL" id="KAF4434167.1"/>
    </source>
</evidence>
<dbReference type="PANTHER" id="PTHR40616:SF1">
    <property type="entry name" value="LINALOOL DEHYDRATASE_ISOMERASE DOMAIN-CONTAINING PROTEIN"/>
    <property type="match status" value="1"/>
</dbReference>
<name>A0A8H4NJR8_9HYPO</name>
<dbReference type="AlphaFoldDB" id="A0A8H4NJR8"/>